<name>A0ABN8MDV6_9CNID</name>
<proteinExistence type="predicted"/>
<keyword evidence="2" id="KW-1185">Reference proteome</keyword>
<reference evidence="1 2" key="1">
    <citation type="submission" date="2022-05" db="EMBL/GenBank/DDBJ databases">
        <authorList>
            <consortium name="Genoscope - CEA"/>
            <person name="William W."/>
        </authorList>
    </citation>
    <scope>NUCLEOTIDE SEQUENCE [LARGE SCALE GENOMIC DNA]</scope>
</reference>
<dbReference type="Proteomes" id="UP001159427">
    <property type="component" value="Unassembled WGS sequence"/>
</dbReference>
<evidence type="ECO:0000313" key="1">
    <source>
        <dbReference type="EMBL" id="CAH3026618.1"/>
    </source>
</evidence>
<organism evidence="1 2">
    <name type="scientific">Porites evermanni</name>
    <dbReference type="NCBI Taxonomy" id="104178"/>
    <lineage>
        <taxon>Eukaryota</taxon>
        <taxon>Metazoa</taxon>
        <taxon>Cnidaria</taxon>
        <taxon>Anthozoa</taxon>
        <taxon>Hexacorallia</taxon>
        <taxon>Scleractinia</taxon>
        <taxon>Fungiina</taxon>
        <taxon>Poritidae</taxon>
        <taxon>Porites</taxon>
    </lineage>
</organism>
<protein>
    <recommendedName>
        <fullName evidence="3">RNase H type-1 domain-containing protein</fullName>
    </recommendedName>
</protein>
<evidence type="ECO:0000313" key="2">
    <source>
        <dbReference type="Proteomes" id="UP001159427"/>
    </source>
</evidence>
<feature type="non-terminal residue" evidence="1">
    <location>
        <position position="102"/>
    </location>
</feature>
<accession>A0ABN8MDV6</accession>
<comment type="caution">
    <text evidence="1">The sequence shown here is derived from an EMBL/GenBank/DDBJ whole genome shotgun (WGS) entry which is preliminary data.</text>
</comment>
<gene>
    <name evidence="1" type="ORF">PEVE_00029522</name>
</gene>
<dbReference type="EMBL" id="CALNXI010000413">
    <property type="protein sequence ID" value="CAH3026618.1"/>
    <property type="molecule type" value="Genomic_DNA"/>
</dbReference>
<evidence type="ECO:0008006" key="3">
    <source>
        <dbReference type="Google" id="ProtNLM"/>
    </source>
</evidence>
<sequence length="102" mass="11553">MEIFSPSKEHDIVIDMEWIPRSDNEVADYLSKFVDFDDWGVKDSYFQTVNSMWGPFTVDCFANSVNAKVPSNSSYSALEAAVYGIRWAHDLFGLSNPCDSNL</sequence>